<feature type="transmembrane region" description="Helical" evidence="7">
    <location>
        <begin position="63"/>
        <end position="87"/>
    </location>
</feature>
<dbReference type="GO" id="GO:0022857">
    <property type="term" value="F:transmembrane transporter activity"/>
    <property type="evidence" value="ECO:0007669"/>
    <property type="project" value="InterPro"/>
</dbReference>
<dbReference type="AlphaFoldDB" id="A0A5N5QNG1"/>
<feature type="transmembrane region" description="Helical" evidence="7">
    <location>
        <begin position="421"/>
        <end position="444"/>
    </location>
</feature>
<evidence type="ECO:0000313" key="10">
    <source>
        <dbReference type="Proteomes" id="UP000383932"/>
    </source>
</evidence>
<dbReference type="GO" id="GO:0016020">
    <property type="term" value="C:membrane"/>
    <property type="evidence" value="ECO:0007669"/>
    <property type="project" value="UniProtKB-SubCell"/>
</dbReference>
<evidence type="ECO:0000256" key="4">
    <source>
        <dbReference type="ARBA" id="ARBA00022989"/>
    </source>
</evidence>
<evidence type="ECO:0000259" key="8">
    <source>
        <dbReference type="PROSITE" id="PS50850"/>
    </source>
</evidence>
<dbReference type="InterPro" id="IPR020846">
    <property type="entry name" value="MFS_dom"/>
</dbReference>
<keyword evidence="5 7" id="KW-0472">Membrane</keyword>
<feature type="transmembrane region" description="Helical" evidence="7">
    <location>
        <begin position="232"/>
        <end position="256"/>
    </location>
</feature>
<dbReference type="EMBL" id="SSOP01000054">
    <property type="protein sequence ID" value="KAB5592797.1"/>
    <property type="molecule type" value="Genomic_DNA"/>
</dbReference>
<evidence type="ECO:0000256" key="1">
    <source>
        <dbReference type="ARBA" id="ARBA00004141"/>
    </source>
</evidence>
<feature type="transmembrane region" description="Helical" evidence="7">
    <location>
        <begin position="322"/>
        <end position="344"/>
    </location>
</feature>
<dbReference type="PANTHER" id="PTHR23504:SF15">
    <property type="entry name" value="MAJOR FACILITATOR SUPERFAMILY (MFS) PROFILE DOMAIN-CONTAINING PROTEIN"/>
    <property type="match status" value="1"/>
</dbReference>
<comment type="caution">
    <text evidence="9">The sequence shown here is derived from an EMBL/GenBank/DDBJ whole genome shotgun (WGS) entry which is preliminary data.</text>
</comment>
<reference evidence="9 10" key="1">
    <citation type="journal article" date="2019" name="Fungal Biol. Biotechnol.">
        <title>Draft genome sequence of fastidious pathogen Ceratobasidium theobromae, which causes vascular-streak dieback in Theobroma cacao.</title>
        <authorList>
            <person name="Ali S.S."/>
            <person name="Asman A."/>
            <person name="Shao J."/>
            <person name="Firmansyah A.P."/>
            <person name="Susilo A.W."/>
            <person name="Rosmana A."/>
            <person name="McMahon P."/>
            <person name="Junaid M."/>
            <person name="Guest D."/>
            <person name="Kheng T.Y."/>
            <person name="Meinhardt L.W."/>
            <person name="Bailey B.A."/>
        </authorList>
    </citation>
    <scope>NUCLEOTIDE SEQUENCE [LARGE SCALE GENOMIC DNA]</scope>
    <source>
        <strain evidence="9 10">CT2</strain>
    </source>
</reference>
<feature type="transmembrane region" description="Helical" evidence="7">
    <location>
        <begin position="356"/>
        <end position="378"/>
    </location>
</feature>
<dbReference type="Proteomes" id="UP000383932">
    <property type="component" value="Unassembled WGS sequence"/>
</dbReference>
<proteinExistence type="predicted"/>
<dbReference type="Gene3D" id="1.20.1250.20">
    <property type="entry name" value="MFS general substrate transporter like domains"/>
    <property type="match status" value="1"/>
</dbReference>
<feature type="transmembrane region" description="Helical" evidence="7">
    <location>
        <begin position="190"/>
        <end position="212"/>
    </location>
</feature>
<dbReference type="SUPFAM" id="SSF103473">
    <property type="entry name" value="MFS general substrate transporter"/>
    <property type="match status" value="1"/>
</dbReference>
<organism evidence="9 10">
    <name type="scientific">Ceratobasidium theobromae</name>
    <dbReference type="NCBI Taxonomy" id="1582974"/>
    <lineage>
        <taxon>Eukaryota</taxon>
        <taxon>Fungi</taxon>
        <taxon>Dikarya</taxon>
        <taxon>Basidiomycota</taxon>
        <taxon>Agaricomycotina</taxon>
        <taxon>Agaricomycetes</taxon>
        <taxon>Cantharellales</taxon>
        <taxon>Ceratobasidiaceae</taxon>
        <taxon>Ceratobasidium</taxon>
    </lineage>
</organism>
<evidence type="ECO:0000256" key="6">
    <source>
        <dbReference type="SAM" id="MobiDB-lite"/>
    </source>
</evidence>
<feature type="transmembrane region" description="Helical" evidence="7">
    <location>
        <begin position="99"/>
        <end position="121"/>
    </location>
</feature>
<dbReference type="InterPro" id="IPR036259">
    <property type="entry name" value="MFS_trans_sf"/>
</dbReference>
<dbReference type="PROSITE" id="PS50850">
    <property type="entry name" value="MFS"/>
    <property type="match status" value="1"/>
</dbReference>
<feature type="domain" description="Major facilitator superfamily (MFS) profile" evidence="8">
    <location>
        <begin position="60"/>
        <end position="512"/>
    </location>
</feature>
<sequence length="526" mass="56106">MSGSLHIPAQLTVEDECTLDLRYRLSRSSSPVLDTYGTGVDRTDEKSLESPQPTPLPRLQVSILLLMLLSEPFTAGVLFPFINNLVYETGVTHGNKAKIGYYAGLIESLFFITESVCILQYGRLSDKIGRRPVLFIGLSGLVLSTLCFGISKTFVGVVISRALAGALNGNAGVIKSVLGEVTDDTNAAQAFAFIPLIWSIGFTLAPAIGGFLQHPAEVMPRIFGWSPTLKEYPYFLPCLVTALVPASGLITGWLWLWETHPVLGKKNNLRGYRLVGSDPESPGSQEELASPIQLNFSEPEPIPPSSLSSILTRRVCVTISNYALSSLVDISLVSLQPIVFASPIEVGGLGMEPATIGLVLALQGLVTGASTALLVPCLQSWIGMRTTFRSGLWLYLAQIWLLPTMHYAVKLQLGNGMLIWALVAVYAVISCASPITFCCLLLFISAAPPSPLCLGATNGLAQTSASLMRAIGPAIATSLFALSAGSSLVYVILTGEVVFCIGASMLMRAEWTASSARLPPGKGTSH</sequence>
<keyword evidence="4 7" id="KW-1133">Transmembrane helix</keyword>
<feature type="transmembrane region" description="Helical" evidence="7">
    <location>
        <begin position="133"/>
        <end position="151"/>
    </location>
</feature>
<gene>
    <name evidence="9" type="ORF">CTheo_3781</name>
</gene>
<dbReference type="PANTHER" id="PTHR23504">
    <property type="entry name" value="MAJOR FACILITATOR SUPERFAMILY DOMAIN-CONTAINING PROTEIN 10"/>
    <property type="match status" value="1"/>
</dbReference>
<dbReference type="InterPro" id="IPR011701">
    <property type="entry name" value="MFS"/>
</dbReference>
<feature type="transmembrane region" description="Helical" evidence="7">
    <location>
        <begin position="390"/>
        <end position="409"/>
    </location>
</feature>
<evidence type="ECO:0000256" key="7">
    <source>
        <dbReference type="SAM" id="Phobius"/>
    </source>
</evidence>
<dbReference type="Pfam" id="PF07690">
    <property type="entry name" value="MFS_1"/>
    <property type="match status" value="1"/>
</dbReference>
<dbReference type="OrthoDB" id="419616at2759"/>
<evidence type="ECO:0000313" key="9">
    <source>
        <dbReference type="EMBL" id="KAB5592797.1"/>
    </source>
</evidence>
<comment type="subcellular location">
    <subcellularLocation>
        <location evidence="1">Membrane</location>
        <topology evidence="1">Multi-pass membrane protein</topology>
    </subcellularLocation>
</comment>
<keyword evidence="10" id="KW-1185">Reference proteome</keyword>
<feature type="region of interest" description="Disordered" evidence="6">
    <location>
        <begin position="34"/>
        <end position="53"/>
    </location>
</feature>
<feature type="transmembrane region" description="Helical" evidence="7">
    <location>
        <begin position="488"/>
        <end position="507"/>
    </location>
</feature>
<evidence type="ECO:0000256" key="5">
    <source>
        <dbReference type="ARBA" id="ARBA00023136"/>
    </source>
</evidence>
<keyword evidence="3 7" id="KW-0812">Transmembrane</keyword>
<evidence type="ECO:0000256" key="2">
    <source>
        <dbReference type="ARBA" id="ARBA00022448"/>
    </source>
</evidence>
<accession>A0A5N5QNG1</accession>
<name>A0A5N5QNG1_9AGAM</name>
<evidence type="ECO:0000256" key="3">
    <source>
        <dbReference type="ARBA" id="ARBA00022692"/>
    </source>
</evidence>
<keyword evidence="2" id="KW-0813">Transport</keyword>
<protein>
    <submittedName>
        <fullName evidence="9">Peptide/nitrate transporter</fullName>
    </submittedName>
</protein>